<reference evidence="1 2" key="1">
    <citation type="submission" date="2016-10" db="EMBL/GenBank/DDBJ databases">
        <authorList>
            <person name="de Groot N.N."/>
        </authorList>
    </citation>
    <scope>NUCLEOTIDE SEQUENCE [LARGE SCALE GENOMIC DNA]</scope>
    <source>
        <strain evidence="1 2">CGMCC 4.3491</strain>
    </source>
</reference>
<gene>
    <name evidence="1" type="ORF">SAMN05216554_3576</name>
</gene>
<sequence>MILPAVALVLALGVGVIHIGAVRVALTDAAADAARLIGRGDSEGAAASRVSQAHSGAQMSVDHVGPVVCVTARTEVTPGLLGALFTFEARGCALDDTALSGGESSP</sequence>
<dbReference type="OrthoDB" id="5073539at2"/>
<dbReference type="STRING" id="381665.SAMN05216554_3576"/>
<protein>
    <recommendedName>
        <fullName evidence="3">TadE-like protein</fullName>
    </recommendedName>
</protein>
<keyword evidence="2" id="KW-1185">Reference proteome</keyword>
<dbReference type="AlphaFoldDB" id="A0A1H3SPP6"/>
<dbReference type="InterPro" id="IPR049790">
    <property type="entry name" value="Rv3655c/TadE"/>
</dbReference>
<evidence type="ECO:0000313" key="1">
    <source>
        <dbReference type="EMBL" id="SDZ40053.1"/>
    </source>
</evidence>
<evidence type="ECO:0008006" key="3">
    <source>
        <dbReference type="Google" id="ProtNLM"/>
    </source>
</evidence>
<dbReference type="NCBIfam" id="NF041390">
    <property type="entry name" value="TadE_Rv3655c"/>
    <property type="match status" value="1"/>
</dbReference>
<accession>A0A1H3SPP6</accession>
<name>A0A1H3SPP6_9MICO</name>
<dbReference type="Proteomes" id="UP000198891">
    <property type="component" value="Unassembled WGS sequence"/>
</dbReference>
<evidence type="ECO:0000313" key="2">
    <source>
        <dbReference type="Proteomes" id="UP000198891"/>
    </source>
</evidence>
<dbReference type="EMBL" id="FNPZ01000004">
    <property type="protein sequence ID" value="SDZ40053.1"/>
    <property type="molecule type" value="Genomic_DNA"/>
</dbReference>
<organism evidence="1 2">
    <name type="scientific">Herbiconiux ginsengi</name>
    <dbReference type="NCBI Taxonomy" id="381665"/>
    <lineage>
        <taxon>Bacteria</taxon>
        <taxon>Bacillati</taxon>
        <taxon>Actinomycetota</taxon>
        <taxon>Actinomycetes</taxon>
        <taxon>Micrococcales</taxon>
        <taxon>Microbacteriaceae</taxon>
        <taxon>Herbiconiux</taxon>
    </lineage>
</organism>
<proteinExistence type="predicted"/>